<evidence type="ECO:0000256" key="2">
    <source>
        <dbReference type="ARBA" id="ARBA00023110"/>
    </source>
</evidence>
<reference evidence="6" key="1">
    <citation type="submission" date="2020-08" db="EMBL/GenBank/DDBJ databases">
        <title>Ramlibacter sp. GTP1 16S ribosomal RNA gene genome sequencing and assembly.</title>
        <authorList>
            <person name="Kang M."/>
        </authorList>
    </citation>
    <scope>NUCLEOTIDE SEQUENCE</scope>
    <source>
        <strain evidence="6">GTP1</strain>
    </source>
</reference>
<gene>
    <name evidence="6" type="ORF">H8R02_21155</name>
</gene>
<dbReference type="GO" id="GO:0003755">
    <property type="term" value="F:peptidyl-prolyl cis-trans isomerase activity"/>
    <property type="evidence" value="ECO:0007669"/>
    <property type="project" value="UniProtKB-KW"/>
</dbReference>
<feature type="domain" description="PPIase cyclophilin-type" evidence="5">
    <location>
        <begin position="29"/>
        <end position="194"/>
    </location>
</feature>
<comment type="caution">
    <text evidence="6">The sequence shown here is derived from an EMBL/GenBank/DDBJ whole genome shotgun (WGS) entry which is preliminary data.</text>
</comment>
<dbReference type="InterPro" id="IPR002130">
    <property type="entry name" value="Cyclophilin-type_PPIase_dom"/>
</dbReference>
<feature type="chain" id="PRO_5037242662" description="peptidylprolyl isomerase" evidence="4">
    <location>
        <begin position="21"/>
        <end position="194"/>
    </location>
</feature>
<sequence>MKRRTVLTLACAGAIGRAFAATPVRVRVETEFGNFVIQVDPDVAPVTVANFLRYVDEGYLEDALFYRLVSLANQPANTPHKIQVVQWGMRLPDGVPPPFPAIKHETTRDTGLKHKDGTVSMARAAPGTAAGEFFICIGDQPELDFGGRRHPDGQGFAAFGQVVEGMDVVRKIHAQAKPQQFLEEPYQAKSVKRL</sequence>
<dbReference type="SUPFAM" id="SSF50891">
    <property type="entry name" value="Cyclophilin-like"/>
    <property type="match status" value="1"/>
</dbReference>
<dbReference type="Gene3D" id="2.40.100.10">
    <property type="entry name" value="Cyclophilin-like"/>
    <property type="match status" value="1"/>
</dbReference>
<evidence type="ECO:0000256" key="4">
    <source>
        <dbReference type="SAM" id="SignalP"/>
    </source>
</evidence>
<evidence type="ECO:0000256" key="1">
    <source>
        <dbReference type="ARBA" id="ARBA00013194"/>
    </source>
</evidence>
<dbReference type="Pfam" id="PF00160">
    <property type="entry name" value="Pro_isomerase"/>
    <property type="match status" value="1"/>
</dbReference>
<dbReference type="PROSITE" id="PS50072">
    <property type="entry name" value="CSA_PPIASE_2"/>
    <property type="match status" value="1"/>
</dbReference>
<protein>
    <recommendedName>
        <fullName evidence="1">peptidylprolyl isomerase</fullName>
        <ecNumber evidence="1">5.2.1.8</ecNumber>
    </recommendedName>
</protein>
<evidence type="ECO:0000313" key="6">
    <source>
        <dbReference type="EMBL" id="MBC5766988.1"/>
    </source>
</evidence>
<dbReference type="InterPro" id="IPR044665">
    <property type="entry name" value="E_coli_cyclophilin_A-like"/>
</dbReference>
<dbReference type="CDD" id="cd00317">
    <property type="entry name" value="cyclophilin"/>
    <property type="match status" value="1"/>
</dbReference>
<keyword evidence="4" id="KW-0732">Signal</keyword>
<name>A0A923S4J7_9BURK</name>
<dbReference type="EC" id="5.2.1.8" evidence="1"/>
<organism evidence="6 7">
    <name type="scientific">Ramlibacter albus</name>
    <dbReference type="NCBI Taxonomy" id="2079448"/>
    <lineage>
        <taxon>Bacteria</taxon>
        <taxon>Pseudomonadati</taxon>
        <taxon>Pseudomonadota</taxon>
        <taxon>Betaproteobacteria</taxon>
        <taxon>Burkholderiales</taxon>
        <taxon>Comamonadaceae</taxon>
        <taxon>Ramlibacter</taxon>
    </lineage>
</organism>
<keyword evidence="3 6" id="KW-0413">Isomerase</keyword>
<evidence type="ECO:0000313" key="7">
    <source>
        <dbReference type="Proteomes" id="UP000596827"/>
    </source>
</evidence>
<dbReference type="Proteomes" id="UP000596827">
    <property type="component" value="Unassembled WGS sequence"/>
</dbReference>
<keyword evidence="7" id="KW-1185">Reference proteome</keyword>
<feature type="signal peptide" evidence="4">
    <location>
        <begin position="1"/>
        <end position="20"/>
    </location>
</feature>
<proteinExistence type="predicted"/>
<dbReference type="EMBL" id="JACORU010000008">
    <property type="protein sequence ID" value="MBC5766988.1"/>
    <property type="molecule type" value="Genomic_DNA"/>
</dbReference>
<evidence type="ECO:0000259" key="5">
    <source>
        <dbReference type="PROSITE" id="PS50072"/>
    </source>
</evidence>
<dbReference type="PANTHER" id="PTHR43246">
    <property type="entry name" value="PEPTIDYL-PROLYL CIS-TRANS ISOMERASE CYP38, CHLOROPLASTIC"/>
    <property type="match status" value="1"/>
</dbReference>
<accession>A0A923S4J7</accession>
<dbReference type="RefSeq" id="WP_187083470.1">
    <property type="nucleotide sequence ID" value="NZ_JACORU010000008.1"/>
</dbReference>
<dbReference type="InterPro" id="IPR029000">
    <property type="entry name" value="Cyclophilin-like_dom_sf"/>
</dbReference>
<dbReference type="AlphaFoldDB" id="A0A923S4J7"/>
<evidence type="ECO:0000256" key="3">
    <source>
        <dbReference type="ARBA" id="ARBA00023235"/>
    </source>
</evidence>
<keyword evidence="2" id="KW-0697">Rotamase</keyword>